<dbReference type="PANTHER" id="PTHR30511:SF3">
    <property type="entry name" value="LYSINE RACEMASE"/>
    <property type="match status" value="1"/>
</dbReference>
<dbReference type="GO" id="GO:0008784">
    <property type="term" value="F:alanine racemase activity"/>
    <property type="evidence" value="ECO:0007669"/>
    <property type="project" value="TreeGrafter"/>
</dbReference>
<accession>A0A267MN57</accession>
<dbReference type="InterPro" id="IPR029066">
    <property type="entry name" value="PLP-binding_barrel"/>
</dbReference>
<evidence type="ECO:0000256" key="2">
    <source>
        <dbReference type="ARBA" id="ARBA00022898"/>
    </source>
</evidence>
<dbReference type="SUPFAM" id="SSF51419">
    <property type="entry name" value="PLP-binding barrel"/>
    <property type="match status" value="1"/>
</dbReference>
<dbReference type="EMBL" id="NIBG01000002">
    <property type="protein sequence ID" value="PAB60842.1"/>
    <property type="molecule type" value="Genomic_DNA"/>
</dbReference>
<dbReference type="Pfam" id="PF01168">
    <property type="entry name" value="Ala_racemase_N"/>
    <property type="match status" value="1"/>
</dbReference>
<evidence type="ECO:0000256" key="3">
    <source>
        <dbReference type="ARBA" id="ARBA00023235"/>
    </source>
</evidence>
<dbReference type="GO" id="GO:0030170">
    <property type="term" value="F:pyridoxal phosphate binding"/>
    <property type="evidence" value="ECO:0007669"/>
    <property type="project" value="TreeGrafter"/>
</dbReference>
<name>A0A267MN57_9FIRM</name>
<sequence length="350" mass="38739">MNLKLIKENVNKVVELCEYLDIKIAAVTKLICGNPQIVEVLVESGIEMLSDARIENIKKYKHINIPKMMIRLPMRSQVDQVVEFCNVSLVSDLEMMRLLSESALKRHTIHDVIVMIDMGDLREGIFYEDNIHTTINRARDLSGIRIIGIGTNLSCYGGVMPTQEVLENLVALKETLNNNYGLDMKIVSGGNSGTLSLLMNEGKLPKGINQLRLGASLFMGIGLNDEPIEGLNHNAFRLVCEVIEVKKKPSVPVGKIGLDAFGNKPVFEDKGDIVRCICGIGKQDVSPSNLIPIDKDIVILGGSSDHLILDVTQSKTDYQIGDDMVFELTYGGCLSLMTSDYVQKRLLYAE</sequence>
<reference evidence="5 6" key="1">
    <citation type="submission" date="2017-06" db="EMBL/GenBank/DDBJ databases">
        <title>Draft genome sequence of anaerobic fermentative bacterium Anaeromicrobium sediminis DY2726D isolated from West Pacific Ocean sediments.</title>
        <authorList>
            <person name="Zeng X."/>
        </authorList>
    </citation>
    <scope>NUCLEOTIDE SEQUENCE [LARGE SCALE GENOMIC DNA]</scope>
    <source>
        <strain evidence="5 6">DY2726D</strain>
    </source>
</reference>
<dbReference type="InterPro" id="IPR001608">
    <property type="entry name" value="Ala_racemase_N"/>
</dbReference>
<evidence type="ECO:0000313" key="6">
    <source>
        <dbReference type="Proteomes" id="UP000216024"/>
    </source>
</evidence>
<dbReference type="OrthoDB" id="504078at2"/>
<dbReference type="PANTHER" id="PTHR30511">
    <property type="entry name" value="ALANINE RACEMASE"/>
    <property type="match status" value="1"/>
</dbReference>
<keyword evidence="2" id="KW-0663">Pyridoxal phosphate</keyword>
<dbReference type="Proteomes" id="UP000216024">
    <property type="component" value="Unassembled WGS sequence"/>
</dbReference>
<dbReference type="GO" id="GO:0005829">
    <property type="term" value="C:cytosol"/>
    <property type="evidence" value="ECO:0007669"/>
    <property type="project" value="TreeGrafter"/>
</dbReference>
<dbReference type="InterPro" id="IPR000821">
    <property type="entry name" value="Ala_racemase"/>
</dbReference>
<protein>
    <submittedName>
        <fullName evidence="5">Alanine racemase</fullName>
    </submittedName>
</protein>
<dbReference type="Gene3D" id="3.20.20.10">
    <property type="entry name" value="Alanine racemase"/>
    <property type="match status" value="1"/>
</dbReference>
<organism evidence="5 6">
    <name type="scientific">Anaeromicrobium sediminis</name>
    <dbReference type="NCBI Taxonomy" id="1478221"/>
    <lineage>
        <taxon>Bacteria</taxon>
        <taxon>Bacillati</taxon>
        <taxon>Bacillota</taxon>
        <taxon>Clostridia</taxon>
        <taxon>Peptostreptococcales</taxon>
        <taxon>Thermotaleaceae</taxon>
        <taxon>Anaeromicrobium</taxon>
    </lineage>
</organism>
<keyword evidence="3" id="KW-0413">Isomerase</keyword>
<gene>
    <name evidence="5" type="ORF">CCE28_04055</name>
</gene>
<feature type="domain" description="Alanine racemase N-terminal" evidence="4">
    <location>
        <begin position="2"/>
        <end position="219"/>
    </location>
</feature>
<evidence type="ECO:0000259" key="4">
    <source>
        <dbReference type="Pfam" id="PF01168"/>
    </source>
</evidence>
<evidence type="ECO:0000313" key="5">
    <source>
        <dbReference type="EMBL" id="PAB60842.1"/>
    </source>
</evidence>
<dbReference type="AlphaFoldDB" id="A0A267MN57"/>
<comment type="cofactor">
    <cofactor evidence="1">
        <name>pyridoxal 5'-phosphate</name>
        <dbReference type="ChEBI" id="CHEBI:597326"/>
    </cofactor>
</comment>
<proteinExistence type="predicted"/>
<evidence type="ECO:0000256" key="1">
    <source>
        <dbReference type="ARBA" id="ARBA00001933"/>
    </source>
</evidence>
<dbReference type="CDD" id="cd06815">
    <property type="entry name" value="PLPDE_III_AR_like_1"/>
    <property type="match status" value="1"/>
</dbReference>
<keyword evidence="6" id="KW-1185">Reference proteome</keyword>
<comment type="caution">
    <text evidence="5">The sequence shown here is derived from an EMBL/GenBank/DDBJ whole genome shotgun (WGS) entry which is preliminary data.</text>
</comment>